<dbReference type="CDD" id="cd09917">
    <property type="entry name" value="F-box_SF"/>
    <property type="match status" value="1"/>
</dbReference>
<evidence type="ECO:0000259" key="1">
    <source>
        <dbReference type="Pfam" id="PF12937"/>
    </source>
</evidence>
<comment type="caution">
    <text evidence="2">The sequence shown here is derived from an EMBL/GenBank/DDBJ whole genome shotgun (WGS) entry which is preliminary data.</text>
</comment>
<organism evidence="2 3">
    <name type="scientific">Hesseltinella vesiculosa</name>
    <dbReference type="NCBI Taxonomy" id="101127"/>
    <lineage>
        <taxon>Eukaryota</taxon>
        <taxon>Fungi</taxon>
        <taxon>Fungi incertae sedis</taxon>
        <taxon>Mucoromycota</taxon>
        <taxon>Mucoromycotina</taxon>
        <taxon>Mucoromycetes</taxon>
        <taxon>Mucorales</taxon>
        <taxon>Cunninghamellaceae</taxon>
        <taxon>Hesseltinella</taxon>
    </lineage>
</organism>
<dbReference type="EMBL" id="MCGT01000007">
    <property type="protein sequence ID" value="ORX58160.1"/>
    <property type="molecule type" value="Genomic_DNA"/>
</dbReference>
<dbReference type="Proteomes" id="UP000242146">
    <property type="component" value="Unassembled WGS sequence"/>
</dbReference>
<feature type="domain" description="F-box" evidence="1">
    <location>
        <begin position="6"/>
        <end position="49"/>
    </location>
</feature>
<dbReference type="PANTHER" id="PTHR31639:SF285">
    <property type="entry name" value="OS01G0730200 PROTEIN"/>
    <property type="match status" value="1"/>
</dbReference>
<accession>A0A1X2GP25</accession>
<dbReference type="OrthoDB" id="4191831at2759"/>
<sequence length="641" mass="72837">MGCRLSLLPNEILQDIAACLCHNDIVILCCVCSSWHEHLLPDLYRQISFNVASPDLLATGLAKYNTSTSKPNGHHTREVHISTRSFNPEHIFLLDMTAVACPFITAVHFNRFFRQTMQDLYYDDYMASPTLSHNTKRSIPFLPSYSTAIKQLEPPSKKQPGGQSFIITATLTFYRLMYQSHPNVTNLTLAIGYDSPNASSQHLYSNIFHGALVNLTLDLEYQELTLERVELIHKCCPLLESLSIVSEKIQLIQRDSVPTFTTNQRLKSFSLSSTKFQGNCLWSWVWLVGKMYGQQLKAAHFSNTAYHVPYNFEDDAALAGTFMSVFIQQHATTLQSLEMNSMAFCYEFWQQIKAYTQGLSTKFLNVKCSGEPCRYGSTDRDTIGLGELIVDVVKPSIQQLHIRLSRASDDFYGCTNLLRQCIHLQILHLTRTHHKNDAIPAITSLAHLLLQCSKLKHLTLEYCTLDMDKDLLANKHFLTSLIFSNVAFTCTDLNRLLEHLPCLKTLNIDGFSTIIHSNSSGPPDLLAAPVFTLSIHNPEMSIRIDRDVRACLIPSYKQIPGYSQLISIINARKRHCWLISGNMVARMSEQDEQDHFGSQSNFERINPRFLTKYQLILDCKHPLRNLELGIITIVKRGVFAY</sequence>
<proteinExistence type="predicted"/>
<dbReference type="SUPFAM" id="SSF52047">
    <property type="entry name" value="RNI-like"/>
    <property type="match status" value="1"/>
</dbReference>
<name>A0A1X2GP25_9FUNG</name>
<dbReference type="Pfam" id="PF12937">
    <property type="entry name" value="F-box-like"/>
    <property type="match status" value="1"/>
</dbReference>
<evidence type="ECO:0000313" key="3">
    <source>
        <dbReference type="Proteomes" id="UP000242146"/>
    </source>
</evidence>
<evidence type="ECO:0000313" key="2">
    <source>
        <dbReference type="EMBL" id="ORX58160.1"/>
    </source>
</evidence>
<dbReference type="InterPro" id="IPR036047">
    <property type="entry name" value="F-box-like_dom_sf"/>
</dbReference>
<dbReference type="SUPFAM" id="SSF81383">
    <property type="entry name" value="F-box domain"/>
    <property type="match status" value="1"/>
</dbReference>
<dbReference type="AlphaFoldDB" id="A0A1X2GP25"/>
<dbReference type="Gene3D" id="3.80.10.10">
    <property type="entry name" value="Ribonuclease Inhibitor"/>
    <property type="match status" value="1"/>
</dbReference>
<keyword evidence="3" id="KW-1185">Reference proteome</keyword>
<dbReference type="PANTHER" id="PTHR31639">
    <property type="entry name" value="F-BOX PROTEIN-LIKE"/>
    <property type="match status" value="1"/>
</dbReference>
<dbReference type="InterPro" id="IPR001810">
    <property type="entry name" value="F-box_dom"/>
</dbReference>
<gene>
    <name evidence="2" type="ORF">DM01DRAFT_1405794</name>
</gene>
<protein>
    <recommendedName>
        <fullName evidence="1">F-box domain-containing protein</fullName>
    </recommendedName>
</protein>
<reference evidence="2 3" key="1">
    <citation type="submission" date="2016-07" db="EMBL/GenBank/DDBJ databases">
        <title>Pervasive Adenine N6-methylation of Active Genes in Fungi.</title>
        <authorList>
            <consortium name="DOE Joint Genome Institute"/>
            <person name="Mondo S.J."/>
            <person name="Dannebaum R.O."/>
            <person name="Kuo R.C."/>
            <person name="Labutti K."/>
            <person name="Haridas S."/>
            <person name="Kuo A."/>
            <person name="Salamov A."/>
            <person name="Ahrendt S.R."/>
            <person name="Lipzen A."/>
            <person name="Sullivan W."/>
            <person name="Andreopoulos W.B."/>
            <person name="Clum A."/>
            <person name="Lindquist E."/>
            <person name="Daum C."/>
            <person name="Ramamoorthy G.K."/>
            <person name="Gryganskyi A."/>
            <person name="Culley D."/>
            <person name="Magnuson J.K."/>
            <person name="James T.Y."/>
            <person name="O'Malley M.A."/>
            <person name="Stajich J.E."/>
            <person name="Spatafora J.W."/>
            <person name="Visel A."/>
            <person name="Grigoriev I.V."/>
        </authorList>
    </citation>
    <scope>NUCLEOTIDE SEQUENCE [LARGE SCALE GENOMIC DNA]</scope>
    <source>
        <strain evidence="2 3">NRRL 3301</strain>
    </source>
</reference>
<dbReference type="InterPro" id="IPR032675">
    <property type="entry name" value="LRR_dom_sf"/>
</dbReference>